<protein>
    <submittedName>
        <fullName evidence="1">Signal peptide peptidase SppA</fullName>
    </submittedName>
</protein>
<dbReference type="EMBL" id="BBMS01000026">
    <property type="protein sequence ID" value="GAL27221.1"/>
    <property type="molecule type" value="Genomic_DNA"/>
</dbReference>
<sequence length="55" mass="6046">MDSFTGSLFGRDLPKENVLFDVVDTIRHASEDEKVTGLVLSLRDMPETSLTSCAT</sequence>
<evidence type="ECO:0000313" key="1">
    <source>
        <dbReference type="EMBL" id="GAL27221.1"/>
    </source>
</evidence>
<dbReference type="Gene3D" id="3.90.226.10">
    <property type="entry name" value="2-enoyl-CoA Hydratase, Chain A, domain 1"/>
    <property type="match status" value="1"/>
</dbReference>
<reference evidence="2" key="1">
    <citation type="submission" date="2014-09" db="EMBL/GenBank/DDBJ databases">
        <title>Vibrio variabilis JCM 19239. (C206) whole genome shotgun sequence.</title>
        <authorList>
            <person name="Sawabe T."/>
            <person name="Meirelles P."/>
            <person name="Nakanishi M."/>
            <person name="Sayaka M."/>
            <person name="Hattori M."/>
            <person name="Ohkuma M."/>
        </authorList>
    </citation>
    <scope>NUCLEOTIDE SEQUENCE [LARGE SCALE GENOMIC DNA]</scope>
    <source>
        <strain evidence="2">JCM 19239</strain>
    </source>
</reference>
<proteinExistence type="predicted"/>
<name>A0ABQ0JEQ5_9VIBR</name>
<accession>A0ABQ0JEQ5</accession>
<organism evidence="1 2">
    <name type="scientific">Vibrio variabilis</name>
    <dbReference type="NCBI Taxonomy" id="990271"/>
    <lineage>
        <taxon>Bacteria</taxon>
        <taxon>Pseudomonadati</taxon>
        <taxon>Pseudomonadota</taxon>
        <taxon>Gammaproteobacteria</taxon>
        <taxon>Vibrionales</taxon>
        <taxon>Vibrionaceae</taxon>
        <taxon>Vibrio</taxon>
    </lineage>
</organism>
<dbReference type="Proteomes" id="UP000029223">
    <property type="component" value="Unassembled WGS sequence"/>
</dbReference>
<comment type="caution">
    <text evidence="1">The sequence shown here is derived from an EMBL/GenBank/DDBJ whole genome shotgun (WGS) entry which is preliminary data.</text>
</comment>
<keyword evidence="2" id="KW-1185">Reference proteome</keyword>
<evidence type="ECO:0000313" key="2">
    <source>
        <dbReference type="Proteomes" id="UP000029223"/>
    </source>
</evidence>
<gene>
    <name evidence="1" type="ORF">JCM19239_5568</name>
</gene>